<accession>A0A1M7LFS6</accession>
<comment type="pathway">
    <text evidence="10">Amino-acid biosynthesis; L-arginine biosynthesis; N(2)-acetyl-L-ornithine from L-glutamate: step 1/4.</text>
</comment>
<comment type="pathway">
    <text evidence="10">Amino-acid biosynthesis; L-arginine biosynthesis; L-ornithine and N-acetyl-L-glutamate from L-glutamate and N(2)-acetyl-L-ornithine (cyclic): step 1/1.</text>
</comment>
<dbReference type="UniPathway" id="UPA00068">
    <property type="reaction ID" value="UER00106"/>
</dbReference>
<feature type="binding site" evidence="10">
    <location>
        <position position="405"/>
    </location>
    <ligand>
        <name>substrate</name>
    </ligand>
</feature>
<dbReference type="GO" id="GO:0006592">
    <property type="term" value="P:ornithine biosynthetic process"/>
    <property type="evidence" value="ECO:0007669"/>
    <property type="project" value="TreeGrafter"/>
</dbReference>
<name>A0A1M7LFS6_9FIRM</name>
<evidence type="ECO:0000256" key="4">
    <source>
        <dbReference type="ARBA" id="ARBA00022605"/>
    </source>
</evidence>
<sequence>MDIVFVEGGVTAPKGFLAAGVHCGIKKCKKDLAIVFSKVPAVAAGVFTTNKVKAAPVLVTMENIKDGKIQAIVANSGNANACTGEKGLKDAKEMTEITAKRLNIAPCDVAVASTGVIGVYLPMDKVREGIESCAKILSVEGASDAALAIMTTDTFKKEAAVKIKIHGREITIGGMAKGSGMIHPDMATMLCFLTTDANIEEKALRKALKDAADKSFNMISVDGDTSTNDMVLIMSNGLAGNNTITEGTDEYEIFYLALEKLCVEFAKMIARDGEGATKLIEITVKNARDKESAVKAARTISKSYLVKAAIFGEDANWGRIMCAVGYSGIDFDPEEVDIFISSKKGEVKLVENGVGLDFSEEKAKEILSEKDVNLTVDLKQGEFNATAWGCDLSYDYVKINASYRT</sequence>
<dbReference type="FunFam" id="3.10.20.340:FF:000001">
    <property type="entry name" value="Arginine biosynthesis bifunctional protein ArgJ, chloroplastic"/>
    <property type="match status" value="1"/>
</dbReference>
<dbReference type="PANTHER" id="PTHR23100">
    <property type="entry name" value="ARGININE BIOSYNTHESIS BIFUNCTIONAL PROTEIN ARGJ"/>
    <property type="match status" value="1"/>
</dbReference>
<dbReference type="EC" id="2.3.1.35" evidence="10"/>
<dbReference type="GO" id="GO:0006526">
    <property type="term" value="P:L-arginine biosynthetic process"/>
    <property type="evidence" value="ECO:0007669"/>
    <property type="project" value="UniProtKB-UniRule"/>
</dbReference>
<evidence type="ECO:0000256" key="8">
    <source>
        <dbReference type="ARBA" id="ARBA00023315"/>
    </source>
</evidence>
<feature type="site" description="Cleavage; by autolysis" evidence="10">
    <location>
        <begin position="187"/>
        <end position="188"/>
    </location>
</feature>
<feature type="binding site" evidence="10">
    <location>
        <position position="151"/>
    </location>
    <ligand>
        <name>substrate</name>
    </ligand>
</feature>
<dbReference type="OrthoDB" id="9804242at2"/>
<feature type="chain" id="PRO_5023292907" description="Arginine biosynthesis bifunctional protein ArgJ alpha chain" evidence="10">
    <location>
        <begin position="1"/>
        <end position="187"/>
    </location>
</feature>
<keyword evidence="6 10" id="KW-0068">Autocatalytic cleavage</keyword>
<dbReference type="SUPFAM" id="SSF56266">
    <property type="entry name" value="DmpA/ArgJ-like"/>
    <property type="match status" value="1"/>
</dbReference>
<dbReference type="GO" id="GO:0004358">
    <property type="term" value="F:L-glutamate N-acetyltransferase activity, acting on acetyl-L-ornithine as donor"/>
    <property type="evidence" value="ECO:0007669"/>
    <property type="project" value="UniProtKB-UniRule"/>
</dbReference>
<keyword evidence="12" id="KW-1185">Reference proteome</keyword>
<dbReference type="NCBIfam" id="NF003802">
    <property type="entry name" value="PRK05388.1"/>
    <property type="match status" value="1"/>
</dbReference>
<evidence type="ECO:0000256" key="3">
    <source>
        <dbReference type="ARBA" id="ARBA00022571"/>
    </source>
</evidence>
<dbReference type="GO" id="GO:0004042">
    <property type="term" value="F:L-glutamate N-acetyltransferase activity"/>
    <property type="evidence" value="ECO:0007669"/>
    <property type="project" value="UniProtKB-UniRule"/>
</dbReference>
<dbReference type="InterPro" id="IPR002813">
    <property type="entry name" value="Arg_biosynth_ArgJ"/>
</dbReference>
<keyword evidence="7 10" id="KW-0511">Multifunctional enzyme</keyword>
<feature type="site" description="Involved in the stabilization of negative charge on the oxyanion by the formation of the oxyanion hole" evidence="10">
    <location>
        <position position="114"/>
    </location>
</feature>
<organism evidence="11 12">
    <name type="scientific">Caldanaerovirga acetigignens</name>
    <dbReference type="NCBI Taxonomy" id="447595"/>
    <lineage>
        <taxon>Bacteria</taxon>
        <taxon>Bacillati</taxon>
        <taxon>Bacillota</taxon>
        <taxon>Clostridia</taxon>
        <taxon>Thermosediminibacterales</taxon>
        <taxon>Thermosediminibacteraceae</taxon>
        <taxon>Caldanaerovirga</taxon>
    </lineage>
</organism>
<feature type="binding site" evidence="10">
    <location>
        <position position="188"/>
    </location>
    <ligand>
        <name>substrate</name>
    </ligand>
</feature>
<comment type="subcellular location">
    <subcellularLocation>
        <location evidence="10">Cytoplasm</location>
    </subcellularLocation>
</comment>
<comment type="function">
    <text evidence="10">Catalyzes two activities which are involved in the cyclic version of arginine biosynthesis: the synthesis of N-acetylglutamate from glutamate and acetyl-CoA as the acetyl donor, and of ornithine by transacetylation between N(2)-acetylornithine and glutamate.</text>
</comment>
<dbReference type="HAMAP" id="MF_01106">
    <property type="entry name" value="ArgJ"/>
    <property type="match status" value="1"/>
</dbReference>
<protein>
    <recommendedName>
        <fullName evidence="10">Arginine biosynthesis bifunctional protein ArgJ</fullName>
    </recommendedName>
    <domain>
        <recommendedName>
            <fullName evidence="10">Glutamate N-acetyltransferase</fullName>
            <ecNumber evidence="10">2.3.1.35</ecNumber>
        </recommendedName>
        <alternativeName>
            <fullName evidence="10">Ornithine acetyltransferase</fullName>
            <shortName evidence="10">OATase</shortName>
        </alternativeName>
        <alternativeName>
            <fullName evidence="10">Ornithine transacetylase</fullName>
        </alternativeName>
    </domain>
    <domain>
        <recommendedName>
            <fullName evidence="10">Amino-acid acetyltransferase</fullName>
            <ecNumber evidence="10">2.3.1.1</ecNumber>
        </recommendedName>
        <alternativeName>
            <fullName evidence="10">N-acetylglutamate synthase</fullName>
            <shortName evidence="10">AGSase</shortName>
        </alternativeName>
    </domain>
    <component>
        <recommendedName>
            <fullName evidence="10">Arginine biosynthesis bifunctional protein ArgJ alpha chain</fullName>
        </recommendedName>
    </component>
    <component>
        <recommendedName>
            <fullName evidence="10">Arginine biosynthesis bifunctional protein ArgJ beta chain</fullName>
        </recommendedName>
    </component>
</protein>
<feature type="site" description="Involved in the stabilization of negative charge on the oxyanion by the formation of the oxyanion hole" evidence="10">
    <location>
        <position position="115"/>
    </location>
</feature>
<feature type="binding site" evidence="10">
    <location>
        <position position="400"/>
    </location>
    <ligand>
        <name>substrate</name>
    </ligand>
</feature>
<dbReference type="AlphaFoldDB" id="A0A1M7LFS6"/>
<proteinExistence type="inferred from homology"/>
<comment type="catalytic activity">
    <reaction evidence="9 10">
        <text>N(2)-acetyl-L-ornithine + L-glutamate = N-acetyl-L-glutamate + L-ornithine</text>
        <dbReference type="Rhea" id="RHEA:15349"/>
        <dbReference type="ChEBI" id="CHEBI:29985"/>
        <dbReference type="ChEBI" id="CHEBI:44337"/>
        <dbReference type="ChEBI" id="CHEBI:46911"/>
        <dbReference type="ChEBI" id="CHEBI:57805"/>
        <dbReference type="EC" id="2.3.1.35"/>
    </reaction>
</comment>
<dbReference type="CDD" id="cd02152">
    <property type="entry name" value="OAT"/>
    <property type="match status" value="1"/>
</dbReference>
<dbReference type="Gene3D" id="3.10.20.340">
    <property type="entry name" value="ArgJ beta chain, C-terminal domain"/>
    <property type="match status" value="1"/>
</dbReference>
<keyword evidence="5 10" id="KW-0808">Transferase</keyword>
<reference evidence="12" key="1">
    <citation type="submission" date="2016-11" db="EMBL/GenBank/DDBJ databases">
        <authorList>
            <person name="Varghese N."/>
            <person name="Submissions S."/>
        </authorList>
    </citation>
    <scope>NUCLEOTIDE SEQUENCE [LARGE SCALE GENOMIC DNA]</scope>
    <source>
        <strain evidence="12">DSM 18802</strain>
    </source>
</reference>
<keyword evidence="10" id="KW-0963">Cytoplasm</keyword>
<evidence type="ECO:0000256" key="7">
    <source>
        <dbReference type="ARBA" id="ARBA00023268"/>
    </source>
</evidence>
<evidence type="ECO:0000256" key="2">
    <source>
        <dbReference type="ARBA" id="ARBA00011475"/>
    </source>
</evidence>
<dbReference type="PANTHER" id="PTHR23100:SF0">
    <property type="entry name" value="ARGININE BIOSYNTHESIS BIFUNCTIONAL PROTEIN ARGJ, MITOCHONDRIAL"/>
    <property type="match status" value="1"/>
</dbReference>
<evidence type="ECO:0000313" key="11">
    <source>
        <dbReference type="EMBL" id="SHM76986.1"/>
    </source>
</evidence>
<dbReference type="FunFam" id="3.60.70.12:FF:000001">
    <property type="entry name" value="Arginine biosynthesis bifunctional protein ArgJ, chloroplastic"/>
    <property type="match status" value="1"/>
</dbReference>
<dbReference type="InterPro" id="IPR016117">
    <property type="entry name" value="ArgJ-like_dom_sf"/>
</dbReference>
<feature type="binding site" evidence="10">
    <location>
        <position position="274"/>
    </location>
    <ligand>
        <name>substrate</name>
    </ligand>
</feature>
<dbReference type="NCBIfam" id="TIGR00120">
    <property type="entry name" value="ArgJ"/>
    <property type="match status" value="1"/>
</dbReference>
<evidence type="ECO:0000256" key="9">
    <source>
        <dbReference type="ARBA" id="ARBA00049439"/>
    </source>
</evidence>
<dbReference type="GO" id="GO:0005737">
    <property type="term" value="C:cytoplasm"/>
    <property type="evidence" value="ECO:0007669"/>
    <property type="project" value="UniProtKB-SubCell"/>
</dbReference>
<gene>
    <name evidence="10" type="primary">argJ</name>
    <name evidence="11" type="ORF">SAMN05660826_01903</name>
</gene>
<dbReference type="EC" id="2.3.1.1" evidence="10"/>
<feature type="chain" id="PRO_5023292906" description="Arginine biosynthesis bifunctional protein ArgJ beta chain" evidence="10">
    <location>
        <begin position="188"/>
        <end position="405"/>
    </location>
</feature>
<keyword evidence="8 10" id="KW-0012">Acyltransferase</keyword>
<dbReference type="EMBL" id="FRCR01000012">
    <property type="protein sequence ID" value="SHM76986.1"/>
    <property type="molecule type" value="Genomic_DNA"/>
</dbReference>
<dbReference type="Pfam" id="PF01960">
    <property type="entry name" value="ArgJ"/>
    <property type="match status" value="1"/>
</dbReference>
<keyword evidence="3 10" id="KW-0055">Arginine biosynthesis</keyword>
<evidence type="ECO:0000256" key="10">
    <source>
        <dbReference type="HAMAP-Rule" id="MF_01106"/>
    </source>
</evidence>
<feature type="active site" description="Nucleophile" evidence="10">
    <location>
        <position position="188"/>
    </location>
</feature>
<dbReference type="Proteomes" id="UP000184375">
    <property type="component" value="Unassembled WGS sequence"/>
</dbReference>
<comment type="subunit">
    <text evidence="2 10">Heterotetramer of two alpha and two beta chains.</text>
</comment>
<keyword evidence="4 10" id="KW-0028">Amino-acid biosynthesis</keyword>
<dbReference type="Gene3D" id="3.60.70.12">
    <property type="entry name" value="L-amino peptidase D-ALA esterase/amidase"/>
    <property type="match status" value="1"/>
</dbReference>
<evidence type="ECO:0000256" key="6">
    <source>
        <dbReference type="ARBA" id="ARBA00022813"/>
    </source>
</evidence>
<dbReference type="RefSeq" id="WP_073257869.1">
    <property type="nucleotide sequence ID" value="NZ_FRCR01000012.1"/>
</dbReference>
<evidence type="ECO:0000256" key="1">
    <source>
        <dbReference type="ARBA" id="ARBA00006774"/>
    </source>
</evidence>
<feature type="binding site" evidence="10">
    <location>
        <position position="177"/>
    </location>
    <ligand>
        <name>substrate</name>
    </ligand>
</feature>
<comment type="catalytic activity">
    <reaction evidence="10">
        <text>L-glutamate + acetyl-CoA = N-acetyl-L-glutamate + CoA + H(+)</text>
        <dbReference type="Rhea" id="RHEA:24292"/>
        <dbReference type="ChEBI" id="CHEBI:15378"/>
        <dbReference type="ChEBI" id="CHEBI:29985"/>
        <dbReference type="ChEBI" id="CHEBI:44337"/>
        <dbReference type="ChEBI" id="CHEBI:57287"/>
        <dbReference type="ChEBI" id="CHEBI:57288"/>
        <dbReference type="EC" id="2.3.1.1"/>
    </reaction>
</comment>
<dbReference type="STRING" id="447595.SAMN05660826_01903"/>
<dbReference type="InterPro" id="IPR042195">
    <property type="entry name" value="ArgJ_beta_C"/>
</dbReference>
<evidence type="ECO:0000313" key="12">
    <source>
        <dbReference type="Proteomes" id="UP000184375"/>
    </source>
</evidence>
<comment type="similarity">
    <text evidence="1 10">Belongs to the ArgJ family.</text>
</comment>
<evidence type="ECO:0000256" key="5">
    <source>
        <dbReference type="ARBA" id="ARBA00022679"/>
    </source>
</evidence>